<keyword evidence="3 8" id="KW-0819">tRNA processing</keyword>
<sequence>MYILGIETSCDETAVAILRISPLGRVKVLSNVVSSQIEIHQKYGGVVPEIAAREHVLHIIPVVHESLLKAGLKPSQIRAIAVTVGPGLVTSLLSGVETAKALAYAWKKPLVPVNHIEGHIYANFIDLKKPVKFPAIVLTVSGGHTNLVLLKGHLKYQIVGETRDDAAGEAFDKGAKMMDIGYPGGPIVSQYAASAQASEIKLPRPMINSVGFDFSFSGLKTALLYTLKKDSNWKKQIPEYCFELQEAIVETLVSKTIKAAKKYQVKTVLLSGGVSANKRLREALQKAVLDKLPGVAFGMPNLAYTTDNAAMIAMAGYYRFHAKKTVVWNKIKMDCNLELR</sequence>
<keyword evidence="4 8" id="KW-0479">Metal-binding</keyword>
<dbReference type="PROSITE" id="PS01016">
    <property type="entry name" value="GLYCOPROTEASE"/>
    <property type="match status" value="1"/>
</dbReference>
<comment type="subcellular location">
    <subcellularLocation>
        <location evidence="8">Cytoplasm</location>
    </subcellularLocation>
</comment>
<dbReference type="SUPFAM" id="SSF53067">
    <property type="entry name" value="Actin-like ATPase domain"/>
    <property type="match status" value="1"/>
</dbReference>
<dbReference type="Proteomes" id="UP000228900">
    <property type="component" value="Unassembled WGS sequence"/>
</dbReference>
<dbReference type="GO" id="GO:0061711">
    <property type="term" value="F:tRNA N(6)-L-threonylcarbamoyladenine synthase activity"/>
    <property type="evidence" value="ECO:0007669"/>
    <property type="project" value="UniProtKB-EC"/>
</dbReference>
<dbReference type="EMBL" id="PFAQ01000036">
    <property type="protein sequence ID" value="PIT94798.1"/>
    <property type="molecule type" value="Genomic_DNA"/>
</dbReference>
<dbReference type="AlphaFoldDB" id="A0A2M6WPR3"/>
<evidence type="ECO:0000256" key="2">
    <source>
        <dbReference type="ARBA" id="ARBA00022679"/>
    </source>
</evidence>
<dbReference type="GO" id="GO:0005737">
    <property type="term" value="C:cytoplasm"/>
    <property type="evidence" value="ECO:0007669"/>
    <property type="project" value="UniProtKB-SubCell"/>
</dbReference>
<evidence type="ECO:0000313" key="11">
    <source>
        <dbReference type="Proteomes" id="UP000228900"/>
    </source>
</evidence>
<evidence type="ECO:0000256" key="5">
    <source>
        <dbReference type="ARBA" id="ARBA00023004"/>
    </source>
</evidence>
<keyword evidence="5 8" id="KW-0408">Iron</keyword>
<protein>
    <recommendedName>
        <fullName evidence="8">tRNA N6-adenosine threonylcarbamoyltransferase</fullName>
        <ecNumber evidence="8">2.3.1.234</ecNumber>
    </recommendedName>
    <alternativeName>
        <fullName evidence="8">N6-L-threonylcarbamoyladenine synthase</fullName>
        <shortName evidence="8">t(6)A synthase</shortName>
    </alternativeName>
    <alternativeName>
        <fullName evidence="8">t(6)A37 threonylcarbamoyladenosine biosynthesis protein TsaD</fullName>
    </alternativeName>
    <alternativeName>
        <fullName evidence="8">tRNA threonylcarbamoyladenosine biosynthesis protein TsaD</fullName>
    </alternativeName>
</protein>
<comment type="function">
    <text evidence="8">Required for the formation of a threonylcarbamoyl group on adenosine at position 37 (t(6)A37) in tRNAs that read codons beginning with adenine. Is involved in the transfer of the threonylcarbamoyl moiety of threonylcarbamoyl-AMP (TC-AMP) to the N6 group of A37, together with TsaE and TsaB. TsaD likely plays a direct catalytic role in this reaction.</text>
</comment>
<dbReference type="NCBIfam" id="TIGR00329">
    <property type="entry name" value="gcp_kae1"/>
    <property type="match status" value="1"/>
</dbReference>
<dbReference type="InterPro" id="IPR017860">
    <property type="entry name" value="Peptidase_M22_CS"/>
</dbReference>
<dbReference type="InterPro" id="IPR022450">
    <property type="entry name" value="TsaD"/>
</dbReference>
<feature type="binding site" evidence="8">
    <location>
        <position position="277"/>
    </location>
    <ligand>
        <name>substrate</name>
    </ligand>
</feature>
<keyword evidence="2 8" id="KW-0808">Transferase</keyword>
<comment type="caution">
    <text evidence="10">The sequence shown here is derived from an EMBL/GenBank/DDBJ whole genome shotgun (WGS) entry which is preliminary data.</text>
</comment>
<feature type="binding site" evidence="8">
    <location>
        <position position="185"/>
    </location>
    <ligand>
        <name>substrate</name>
    </ligand>
</feature>
<dbReference type="Gene3D" id="3.30.420.40">
    <property type="match status" value="2"/>
</dbReference>
<evidence type="ECO:0000313" key="10">
    <source>
        <dbReference type="EMBL" id="PIT94798.1"/>
    </source>
</evidence>
<evidence type="ECO:0000256" key="6">
    <source>
        <dbReference type="ARBA" id="ARBA00023315"/>
    </source>
</evidence>
<comment type="cofactor">
    <cofactor evidence="8">
        <name>Fe(2+)</name>
        <dbReference type="ChEBI" id="CHEBI:29033"/>
    </cofactor>
    <text evidence="8">Binds 1 Fe(2+) ion per subunit.</text>
</comment>
<keyword evidence="6 8" id="KW-0012">Acyltransferase</keyword>
<feature type="binding site" evidence="8">
    <location>
        <position position="172"/>
    </location>
    <ligand>
        <name>substrate</name>
    </ligand>
</feature>
<comment type="catalytic activity">
    <reaction evidence="7 8">
        <text>L-threonylcarbamoyladenylate + adenosine(37) in tRNA = N(6)-L-threonylcarbamoyladenosine(37) in tRNA + AMP + H(+)</text>
        <dbReference type="Rhea" id="RHEA:37059"/>
        <dbReference type="Rhea" id="RHEA-COMP:10162"/>
        <dbReference type="Rhea" id="RHEA-COMP:10163"/>
        <dbReference type="ChEBI" id="CHEBI:15378"/>
        <dbReference type="ChEBI" id="CHEBI:73682"/>
        <dbReference type="ChEBI" id="CHEBI:74411"/>
        <dbReference type="ChEBI" id="CHEBI:74418"/>
        <dbReference type="ChEBI" id="CHEBI:456215"/>
        <dbReference type="EC" id="2.3.1.234"/>
    </reaction>
</comment>
<proteinExistence type="inferred from homology"/>
<comment type="similarity">
    <text evidence="8">Belongs to the KAE1 / TsaD family.</text>
</comment>
<evidence type="ECO:0000256" key="8">
    <source>
        <dbReference type="HAMAP-Rule" id="MF_01445"/>
    </source>
</evidence>
<dbReference type="Pfam" id="PF00814">
    <property type="entry name" value="TsaD"/>
    <property type="match status" value="1"/>
</dbReference>
<dbReference type="InterPro" id="IPR043129">
    <property type="entry name" value="ATPase_NBD"/>
</dbReference>
<name>A0A2M6WPR3_9BACT</name>
<evidence type="ECO:0000256" key="4">
    <source>
        <dbReference type="ARBA" id="ARBA00022723"/>
    </source>
</evidence>
<dbReference type="GO" id="GO:0005506">
    <property type="term" value="F:iron ion binding"/>
    <property type="evidence" value="ECO:0007669"/>
    <property type="project" value="UniProtKB-UniRule"/>
</dbReference>
<feature type="binding site" evidence="8">
    <location>
        <position position="307"/>
    </location>
    <ligand>
        <name>Fe cation</name>
        <dbReference type="ChEBI" id="CHEBI:24875"/>
    </ligand>
</feature>
<evidence type="ECO:0000256" key="1">
    <source>
        <dbReference type="ARBA" id="ARBA00022490"/>
    </source>
</evidence>
<dbReference type="InterPro" id="IPR000905">
    <property type="entry name" value="Gcp-like_dom"/>
</dbReference>
<dbReference type="PRINTS" id="PR00789">
    <property type="entry name" value="OSIALOPTASE"/>
</dbReference>
<feature type="binding site" evidence="8">
    <location>
        <position position="119"/>
    </location>
    <ligand>
        <name>Fe cation</name>
        <dbReference type="ChEBI" id="CHEBI:24875"/>
    </ligand>
</feature>
<evidence type="ECO:0000256" key="3">
    <source>
        <dbReference type="ARBA" id="ARBA00022694"/>
    </source>
</evidence>
<evidence type="ECO:0000259" key="9">
    <source>
        <dbReference type="Pfam" id="PF00814"/>
    </source>
</evidence>
<dbReference type="PANTHER" id="PTHR11735:SF6">
    <property type="entry name" value="TRNA N6-ADENOSINE THREONYLCARBAMOYLTRANSFERASE, MITOCHONDRIAL"/>
    <property type="match status" value="1"/>
</dbReference>
<dbReference type="NCBIfam" id="TIGR03723">
    <property type="entry name" value="T6A_TsaD_YgjD"/>
    <property type="match status" value="1"/>
</dbReference>
<dbReference type="InterPro" id="IPR017861">
    <property type="entry name" value="KAE1/TsaD"/>
</dbReference>
<dbReference type="FunFam" id="3.30.420.40:FF:000040">
    <property type="entry name" value="tRNA N6-adenosine threonylcarbamoyltransferase"/>
    <property type="match status" value="1"/>
</dbReference>
<dbReference type="GO" id="GO:0002949">
    <property type="term" value="P:tRNA threonylcarbamoyladenosine modification"/>
    <property type="evidence" value="ECO:0007669"/>
    <property type="project" value="UniProtKB-UniRule"/>
</dbReference>
<dbReference type="CDD" id="cd24133">
    <property type="entry name" value="ASKHA_NBD_TsaD_bac"/>
    <property type="match status" value="1"/>
</dbReference>
<gene>
    <name evidence="8 10" type="primary">tsaD</name>
    <name evidence="10" type="ORF">COT98_02175</name>
</gene>
<organism evidence="10 11">
    <name type="scientific">Candidatus Falkowbacteria bacterium CG10_big_fil_rev_8_21_14_0_10_39_9</name>
    <dbReference type="NCBI Taxonomy" id="1974566"/>
    <lineage>
        <taxon>Bacteria</taxon>
        <taxon>Candidatus Falkowiibacteriota</taxon>
    </lineage>
</organism>
<dbReference type="PANTHER" id="PTHR11735">
    <property type="entry name" value="TRNA N6-ADENOSINE THREONYLCARBAMOYLTRANSFERASE"/>
    <property type="match status" value="1"/>
</dbReference>
<evidence type="ECO:0000256" key="7">
    <source>
        <dbReference type="ARBA" id="ARBA00048117"/>
    </source>
</evidence>
<feature type="domain" description="Gcp-like" evidence="9">
    <location>
        <begin position="27"/>
        <end position="313"/>
    </location>
</feature>
<dbReference type="HAMAP" id="MF_01445">
    <property type="entry name" value="TsaD"/>
    <property type="match status" value="1"/>
</dbReference>
<reference evidence="11" key="1">
    <citation type="submission" date="2017-09" db="EMBL/GenBank/DDBJ databases">
        <title>Depth-based differentiation of microbial function through sediment-hosted aquifers and enrichment of novel symbionts in the deep terrestrial subsurface.</title>
        <authorList>
            <person name="Probst A.J."/>
            <person name="Ladd B."/>
            <person name="Jarett J.K."/>
            <person name="Geller-Mcgrath D.E."/>
            <person name="Sieber C.M.K."/>
            <person name="Emerson J.B."/>
            <person name="Anantharaman K."/>
            <person name="Thomas B.C."/>
            <person name="Malmstrom R."/>
            <person name="Stieglmeier M."/>
            <person name="Klingl A."/>
            <person name="Woyke T."/>
            <person name="Ryan C.M."/>
            <person name="Banfield J.F."/>
        </authorList>
    </citation>
    <scope>NUCLEOTIDE SEQUENCE [LARGE SCALE GENOMIC DNA]</scope>
</reference>
<feature type="binding site" evidence="8">
    <location>
        <position position="115"/>
    </location>
    <ligand>
        <name>Fe cation</name>
        <dbReference type="ChEBI" id="CHEBI:24875"/>
    </ligand>
</feature>
<accession>A0A2M6WPR3</accession>
<dbReference type="EC" id="2.3.1.234" evidence="8"/>
<keyword evidence="1 8" id="KW-0963">Cytoplasm</keyword>
<feature type="binding site" evidence="8">
    <location>
        <begin position="139"/>
        <end position="143"/>
    </location>
    <ligand>
        <name>substrate</name>
    </ligand>
</feature>
<comment type="caution">
    <text evidence="8">Lacks conserved residue(s) required for the propagation of feature annotation.</text>
</comment>